<evidence type="ECO:0000313" key="11">
    <source>
        <dbReference type="Proteomes" id="UP000694888"/>
    </source>
</evidence>
<keyword evidence="2" id="KW-0479">Metal-binding</keyword>
<protein>
    <submittedName>
        <fullName evidence="12">Zinc finger BED domain-containing protein 4</fullName>
    </submittedName>
</protein>
<dbReference type="Proteomes" id="UP000694888">
    <property type="component" value="Unplaced"/>
</dbReference>
<evidence type="ECO:0000256" key="2">
    <source>
        <dbReference type="ARBA" id="ARBA00022723"/>
    </source>
</evidence>
<evidence type="ECO:0000256" key="7">
    <source>
        <dbReference type="ARBA" id="ARBA00023242"/>
    </source>
</evidence>
<dbReference type="PANTHER" id="PTHR46481:SF10">
    <property type="entry name" value="ZINC FINGER BED DOMAIN-CONTAINING PROTEIN 39"/>
    <property type="match status" value="1"/>
</dbReference>
<feature type="compositionally biased region" description="Basic and acidic residues" evidence="9">
    <location>
        <begin position="53"/>
        <end position="71"/>
    </location>
</feature>
<feature type="domain" description="BED-type" evidence="10">
    <location>
        <begin position="9"/>
        <end position="60"/>
    </location>
</feature>
<dbReference type="InterPro" id="IPR003656">
    <property type="entry name" value="Znf_BED"/>
</dbReference>
<name>A0ABM0JVI8_APLCA</name>
<dbReference type="InterPro" id="IPR012337">
    <property type="entry name" value="RNaseH-like_sf"/>
</dbReference>
<evidence type="ECO:0000256" key="4">
    <source>
        <dbReference type="ARBA" id="ARBA00022833"/>
    </source>
</evidence>
<evidence type="ECO:0000256" key="8">
    <source>
        <dbReference type="PROSITE-ProRule" id="PRU00027"/>
    </source>
</evidence>
<proteinExistence type="predicted"/>
<keyword evidence="4" id="KW-0862">Zinc</keyword>
<reference evidence="12" key="1">
    <citation type="submission" date="2025-08" db="UniProtKB">
        <authorList>
            <consortium name="RefSeq"/>
        </authorList>
    </citation>
    <scope>IDENTIFICATION</scope>
</reference>
<dbReference type="Gene3D" id="1.10.10.1070">
    <property type="entry name" value="Zinc finger, BED domain-containing"/>
    <property type="match status" value="1"/>
</dbReference>
<dbReference type="GeneID" id="101864469"/>
<evidence type="ECO:0000256" key="5">
    <source>
        <dbReference type="ARBA" id="ARBA00023015"/>
    </source>
</evidence>
<accession>A0ABM0JVI8</accession>
<organism evidence="11 12">
    <name type="scientific">Aplysia californica</name>
    <name type="common">California sea hare</name>
    <dbReference type="NCBI Taxonomy" id="6500"/>
    <lineage>
        <taxon>Eukaryota</taxon>
        <taxon>Metazoa</taxon>
        <taxon>Spiralia</taxon>
        <taxon>Lophotrochozoa</taxon>
        <taxon>Mollusca</taxon>
        <taxon>Gastropoda</taxon>
        <taxon>Heterobranchia</taxon>
        <taxon>Euthyneura</taxon>
        <taxon>Tectipleura</taxon>
        <taxon>Aplysiida</taxon>
        <taxon>Aplysioidea</taxon>
        <taxon>Aplysiidae</taxon>
        <taxon>Aplysia</taxon>
    </lineage>
</organism>
<dbReference type="SUPFAM" id="SSF140996">
    <property type="entry name" value="Hermes dimerisation domain"/>
    <property type="match status" value="1"/>
</dbReference>
<dbReference type="SUPFAM" id="SSF57667">
    <property type="entry name" value="beta-beta-alpha zinc fingers"/>
    <property type="match status" value="1"/>
</dbReference>
<dbReference type="InterPro" id="IPR036236">
    <property type="entry name" value="Znf_C2H2_sf"/>
</dbReference>
<evidence type="ECO:0000313" key="12">
    <source>
        <dbReference type="RefSeq" id="XP_005102535.1"/>
    </source>
</evidence>
<keyword evidence="11" id="KW-1185">Reference proteome</keyword>
<evidence type="ECO:0000256" key="6">
    <source>
        <dbReference type="ARBA" id="ARBA00023163"/>
    </source>
</evidence>
<evidence type="ECO:0000259" key="10">
    <source>
        <dbReference type="PROSITE" id="PS50808"/>
    </source>
</evidence>
<keyword evidence="7" id="KW-0539">Nucleus</keyword>
<evidence type="ECO:0000256" key="1">
    <source>
        <dbReference type="ARBA" id="ARBA00004123"/>
    </source>
</evidence>
<evidence type="ECO:0000256" key="9">
    <source>
        <dbReference type="SAM" id="MobiDB-lite"/>
    </source>
</evidence>
<dbReference type="RefSeq" id="XP_005102535.1">
    <property type="nucleotide sequence ID" value="XM_005102478.1"/>
</dbReference>
<dbReference type="Pfam" id="PF02892">
    <property type="entry name" value="zf-BED"/>
    <property type="match status" value="1"/>
</dbReference>
<sequence length="558" mass="62696">MASSSASGSRSSVVWTLMERSFDRKKATCKVCRATFSHQGSTTTILKHLQRAHPTELEQARTEKDQEHRESSSAPATSSRLTQMSVLQSLEKSKPYDPHGQKKRALDTLLMEMIAADLQPFSIVEDRGFLRFVKGLDPKYSLPSRRTLTRSLLPQLYIDEQAKVMHLLMDTNFVCLTTDHWSSRRIQGFLTVTAHFVTSDWELQACVLDTVRIATSLTAQTIAGALTEVMDRWKITDKVFAVITDNAANMKLAVDLLGVRHGPCFAPLLNLVVSDALKSPQAGIEEVKKKVKIIVAHFKHSVKASDNLERLQRSAPGAAGPSSSSEPLRLIQEVDTRWNSTFYMFQRFLHLYQFVKAALLEEDKPEKFLTEEELNKVKEAITVLEPFELTTREMSSEKYPTASKIIPLVDNLEKIMRQTKGDLAAQLRSGILSRFAGAEERFLWAAATFIDSRFKKHGFRNPDNAQVLLKLNLFTDAYKGIGVAYKLQLTLHVSQGACERSFSALKGIKTYHRSTMTPDYLEAFMLVSVEKEILTKLDNEDIIDAVAAGFYSLRNAPG</sequence>
<feature type="region of interest" description="Disordered" evidence="9">
    <location>
        <begin position="50"/>
        <end position="82"/>
    </location>
</feature>
<comment type="subcellular location">
    <subcellularLocation>
        <location evidence="1">Nucleus</location>
    </subcellularLocation>
</comment>
<dbReference type="SUPFAM" id="SSF53098">
    <property type="entry name" value="Ribonuclease H-like"/>
    <property type="match status" value="1"/>
</dbReference>
<dbReference type="PANTHER" id="PTHR46481">
    <property type="entry name" value="ZINC FINGER BED DOMAIN-CONTAINING PROTEIN 4"/>
    <property type="match status" value="1"/>
</dbReference>
<keyword evidence="6" id="KW-0804">Transcription</keyword>
<keyword evidence="3 8" id="KW-0863">Zinc-finger</keyword>
<gene>
    <name evidence="12" type="primary">LOC101864469</name>
</gene>
<dbReference type="PROSITE" id="PS50808">
    <property type="entry name" value="ZF_BED"/>
    <property type="match status" value="1"/>
</dbReference>
<dbReference type="SMART" id="SM00614">
    <property type="entry name" value="ZnF_BED"/>
    <property type="match status" value="1"/>
</dbReference>
<keyword evidence="5" id="KW-0805">Transcription regulation</keyword>
<dbReference type="InterPro" id="IPR052035">
    <property type="entry name" value="ZnF_BED_domain_contain"/>
</dbReference>
<evidence type="ECO:0000256" key="3">
    <source>
        <dbReference type="ARBA" id="ARBA00022771"/>
    </source>
</evidence>
<feature type="compositionally biased region" description="Polar residues" evidence="9">
    <location>
        <begin position="72"/>
        <end position="82"/>
    </location>
</feature>